<protein>
    <submittedName>
        <fullName evidence="1">Uncharacterized protein</fullName>
    </submittedName>
</protein>
<comment type="caution">
    <text evidence="1">The sequence shown here is derived from an EMBL/GenBank/DDBJ whole genome shotgun (WGS) entry which is preliminary data.</text>
</comment>
<keyword evidence="2" id="KW-1185">Reference proteome</keyword>
<name>A0ABS6XHG0_9SPHN</name>
<evidence type="ECO:0000313" key="2">
    <source>
        <dbReference type="Proteomes" id="UP001197214"/>
    </source>
</evidence>
<evidence type="ECO:0000313" key="1">
    <source>
        <dbReference type="EMBL" id="MBW4329657.1"/>
    </source>
</evidence>
<organism evidence="1 2">
    <name type="scientific">Stakelama flava</name>
    <dbReference type="NCBI Taxonomy" id="2860338"/>
    <lineage>
        <taxon>Bacteria</taxon>
        <taxon>Pseudomonadati</taxon>
        <taxon>Pseudomonadota</taxon>
        <taxon>Alphaproteobacteria</taxon>
        <taxon>Sphingomonadales</taxon>
        <taxon>Sphingomonadaceae</taxon>
        <taxon>Stakelama</taxon>
    </lineage>
</organism>
<dbReference type="RefSeq" id="WP_219236733.1">
    <property type="nucleotide sequence ID" value="NZ_JAHWZX010000001.1"/>
</dbReference>
<dbReference type="Proteomes" id="UP001197214">
    <property type="component" value="Unassembled WGS sequence"/>
</dbReference>
<proteinExistence type="predicted"/>
<accession>A0ABS6XHG0</accession>
<dbReference type="EMBL" id="JAHWZX010000001">
    <property type="protein sequence ID" value="MBW4329657.1"/>
    <property type="molecule type" value="Genomic_DNA"/>
</dbReference>
<sequence length="302" mass="33754">MTIAIAWVRRITDCEELVFTTDSRLSGTAFDFDACPKVLPLPRSDCAIAFAGETDHAYPMMHQVAAAFDAHAPLRRRSMDLPAAKTHALKIIDAMGAAIRPSPLVHGLPDAQPIPSAEFLFGGYSWVRKEFLLWTIKYSNREKRHLALPAPWIGFDSDPGGVGLRKRRAGNFRPIAQVAIAGDQAPMARELLAALITKRDDRYSLEKLDFEPFEVVRDMLRSASKPHTIGGPPQVVKVYQYSDCVPLGVWWPDRPNGSPHLQGRRCFGYERTERFFLDPDTLFSSRLPEVTPDDRSPDGQAV</sequence>
<gene>
    <name evidence="1" type="ORF">KY084_02055</name>
</gene>
<reference evidence="1 2" key="1">
    <citation type="submission" date="2021-07" db="EMBL/GenBank/DDBJ databases">
        <title>Stakelama flava sp. nov., a novel endophytic bacterium isolated from branch of Kandelia candel.</title>
        <authorList>
            <person name="Tuo L."/>
        </authorList>
    </citation>
    <scope>NUCLEOTIDE SEQUENCE [LARGE SCALE GENOMIC DNA]</scope>
    <source>
        <strain evidence="1 2">CBK3Z-3</strain>
    </source>
</reference>